<name>A0A7Y9GKM8_9MICO</name>
<dbReference type="AlphaFoldDB" id="A0A7Y9GKM8"/>
<protein>
    <submittedName>
        <fullName evidence="1">Uncharacterized protein</fullName>
    </submittedName>
</protein>
<dbReference type="Proteomes" id="UP000576969">
    <property type="component" value="Unassembled WGS sequence"/>
</dbReference>
<keyword evidence="2" id="KW-1185">Reference proteome</keyword>
<proteinExistence type="predicted"/>
<dbReference type="EMBL" id="JACCBV010000001">
    <property type="protein sequence ID" value="NYE18207.1"/>
    <property type="molecule type" value="Genomic_DNA"/>
</dbReference>
<accession>A0A7Y9GKM8</accession>
<organism evidence="1 2">
    <name type="scientific">Microbacterium immunditiarum</name>
    <dbReference type="NCBI Taxonomy" id="337480"/>
    <lineage>
        <taxon>Bacteria</taxon>
        <taxon>Bacillati</taxon>
        <taxon>Actinomycetota</taxon>
        <taxon>Actinomycetes</taxon>
        <taxon>Micrococcales</taxon>
        <taxon>Microbacteriaceae</taxon>
        <taxon>Microbacterium</taxon>
    </lineage>
</organism>
<comment type="caution">
    <text evidence="1">The sequence shown here is derived from an EMBL/GenBank/DDBJ whole genome shotgun (WGS) entry which is preliminary data.</text>
</comment>
<evidence type="ECO:0000313" key="1">
    <source>
        <dbReference type="EMBL" id="NYE18207.1"/>
    </source>
</evidence>
<reference evidence="1 2" key="1">
    <citation type="submission" date="2020-07" db="EMBL/GenBank/DDBJ databases">
        <title>Sequencing the genomes of 1000 actinobacteria strains.</title>
        <authorList>
            <person name="Klenk H.-P."/>
        </authorList>
    </citation>
    <scope>NUCLEOTIDE SEQUENCE [LARGE SCALE GENOMIC DNA]</scope>
    <source>
        <strain evidence="1 2">DSM 24662</strain>
    </source>
</reference>
<sequence length="129" mass="14378">MNGDWTPHRRDDRELIGWIRPEGEGWVAVDVLGREASGPLDWLDAEAALEEVGLRFLADVWMLERDGDPPLRVRIVEVTPPRPGEGGRVVVQTDDFGAIDAPVERFELAWPAPDSLRPMRPGEGGSPWC</sequence>
<evidence type="ECO:0000313" key="2">
    <source>
        <dbReference type="Proteomes" id="UP000576969"/>
    </source>
</evidence>
<gene>
    <name evidence="1" type="ORF">BJ991_000235</name>
</gene>
<dbReference type="RefSeq" id="WP_179486724.1">
    <property type="nucleotide sequence ID" value="NZ_JACCBV010000001.1"/>
</dbReference>